<sequence length="94" mass="8796">MLGAPLGGWFAAAGLAAAGFAATGLGAAGFAAAGLGATGLAAAGLTAAGFATAGLGAAGVSPSTDQHRAVVLQHVSQPVDPLCPQLSPSFFSFI</sequence>
<feature type="transmembrane region" description="Helical" evidence="1">
    <location>
        <begin position="31"/>
        <end position="58"/>
    </location>
</feature>
<dbReference type="EMBL" id="CAJHUB010000654">
    <property type="protein sequence ID" value="CAD7669890.1"/>
    <property type="molecule type" value="Genomic_DNA"/>
</dbReference>
<keyword evidence="1" id="KW-1133">Transmembrane helix</keyword>
<accession>A0A811XWM3</accession>
<evidence type="ECO:0000313" key="3">
    <source>
        <dbReference type="Proteomes" id="UP000645828"/>
    </source>
</evidence>
<gene>
    <name evidence="2" type="ORF">NYPRO_LOCUS2684</name>
</gene>
<name>A0A811XWM3_NYCPR</name>
<organism evidence="2 3">
    <name type="scientific">Nyctereutes procyonoides</name>
    <name type="common">Raccoon dog</name>
    <name type="synonym">Canis procyonoides</name>
    <dbReference type="NCBI Taxonomy" id="34880"/>
    <lineage>
        <taxon>Eukaryota</taxon>
        <taxon>Metazoa</taxon>
        <taxon>Chordata</taxon>
        <taxon>Craniata</taxon>
        <taxon>Vertebrata</taxon>
        <taxon>Euteleostomi</taxon>
        <taxon>Mammalia</taxon>
        <taxon>Eutheria</taxon>
        <taxon>Laurasiatheria</taxon>
        <taxon>Carnivora</taxon>
        <taxon>Caniformia</taxon>
        <taxon>Canidae</taxon>
        <taxon>Nyctereutes</taxon>
    </lineage>
</organism>
<evidence type="ECO:0000313" key="2">
    <source>
        <dbReference type="EMBL" id="CAD7669890.1"/>
    </source>
</evidence>
<dbReference type="AlphaFoldDB" id="A0A811XWM3"/>
<proteinExistence type="predicted"/>
<keyword evidence="1" id="KW-0812">Transmembrane</keyword>
<protein>
    <submittedName>
        <fullName evidence="2">(raccoon dog) hypothetical protein</fullName>
    </submittedName>
</protein>
<evidence type="ECO:0000256" key="1">
    <source>
        <dbReference type="SAM" id="Phobius"/>
    </source>
</evidence>
<reference evidence="2" key="1">
    <citation type="submission" date="2020-12" db="EMBL/GenBank/DDBJ databases">
        <authorList>
            <consortium name="Molecular Ecology Group"/>
        </authorList>
    </citation>
    <scope>NUCLEOTIDE SEQUENCE</scope>
    <source>
        <strain evidence="2">TBG_1078</strain>
    </source>
</reference>
<keyword evidence="1" id="KW-0472">Membrane</keyword>
<comment type="caution">
    <text evidence="2">The sequence shown here is derived from an EMBL/GenBank/DDBJ whole genome shotgun (WGS) entry which is preliminary data.</text>
</comment>
<dbReference type="Proteomes" id="UP000645828">
    <property type="component" value="Unassembled WGS sequence"/>
</dbReference>
<keyword evidence="3" id="KW-1185">Reference proteome</keyword>